<accession>A0A9P9WJV5</accession>
<evidence type="ECO:0000313" key="2">
    <source>
        <dbReference type="EMBL" id="KAI1866989.1"/>
    </source>
</evidence>
<dbReference type="EMBL" id="JAFIMR010000019">
    <property type="protein sequence ID" value="KAI1866989.1"/>
    <property type="molecule type" value="Genomic_DNA"/>
</dbReference>
<protein>
    <recommendedName>
        <fullName evidence="1">SRR1-like domain-containing protein</fullName>
    </recommendedName>
</protein>
<sequence>MSSYQILPGAEDSVWETSTRCAELKQKLMEAPVPRETNKIVCFGPVSLTYDLHCLDNDNPNNQRFSSTTQHAAAVAMAEVLKLKTGNMVKLLAEDPWYDSASKHVLRQEGFQVIEGHGGRGFLEVDEHSLVFTVRCNVPVKQVVGELVQPAALVWAPVNLTDITNGKWNKEIMNGKTTVIV</sequence>
<dbReference type="InterPro" id="IPR012942">
    <property type="entry name" value="SRR1-like"/>
</dbReference>
<evidence type="ECO:0000313" key="3">
    <source>
        <dbReference type="Proteomes" id="UP000829685"/>
    </source>
</evidence>
<keyword evidence="3" id="KW-1185">Reference proteome</keyword>
<dbReference type="Proteomes" id="UP000829685">
    <property type="component" value="Unassembled WGS sequence"/>
</dbReference>
<gene>
    <name evidence="2" type="ORF">JX265_007565</name>
</gene>
<organism evidence="2 3">
    <name type="scientific">Neoarthrinium moseri</name>
    <dbReference type="NCBI Taxonomy" id="1658444"/>
    <lineage>
        <taxon>Eukaryota</taxon>
        <taxon>Fungi</taxon>
        <taxon>Dikarya</taxon>
        <taxon>Ascomycota</taxon>
        <taxon>Pezizomycotina</taxon>
        <taxon>Sordariomycetes</taxon>
        <taxon>Xylariomycetidae</taxon>
        <taxon>Amphisphaeriales</taxon>
        <taxon>Apiosporaceae</taxon>
        <taxon>Neoarthrinium</taxon>
    </lineage>
</organism>
<evidence type="ECO:0000259" key="1">
    <source>
        <dbReference type="Pfam" id="PF07985"/>
    </source>
</evidence>
<proteinExistence type="predicted"/>
<name>A0A9P9WJV5_9PEZI</name>
<reference evidence="2" key="1">
    <citation type="submission" date="2021-03" db="EMBL/GenBank/DDBJ databases">
        <title>Revisited historic fungal species revealed as producer of novel bioactive compounds through whole genome sequencing and comparative genomics.</title>
        <authorList>
            <person name="Vignolle G.A."/>
            <person name="Hochenegger N."/>
            <person name="Mach R.L."/>
            <person name="Mach-Aigner A.R."/>
            <person name="Javad Rahimi M."/>
            <person name="Salim K.A."/>
            <person name="Chan C.M."/>
            <person name="Lim L.B.L."/>
            <person name="Cai F."/>
            <person name="Druzhinina I.S."/>
            <person name="U'Ren J.M."/>
            <person name="Derntl C."/>
        </authorList>
    </citation>
    <scope>NUCLEOTIDE SEQUENCE</scope>
    <source>
        <strain evidence="2">TUCIM 5799</strain>
    </source>
</reference>
<comment type="caution">
    <text evidence="2">The sequence shown here is derived from an EMBL/GenBank/DDBJ whole genome shotgun (WGS) entry which is preliminary data.</text>
</comment>
<dbReference type="PANTHER" id="PTHR42080">
    <property type="entry name" value="SRR1 DOMAIN-CONTAINING PROTEIN"/>
    <property type="match status" value="1"/>
</dbReference>
<dbReference type="AlphaFoldDB" id="A0A9P9WJV5"/>
<dbReference type="PANTHER" id="PTHR42080:SF3">
    <property type="entry name" value="SRR1-LIKE DOMAIN-CONTAINING PROTEIN"/>
    <property type="match status" value="1"/>
</dbReference>
<feature type="domain" description="SRR1-like" evidence="1">
    <location>
        <begin position="27"/>
        <end position="153"/>
    </location>
</feature>
<dbReference type="Pfam" id="PF07985">
    <property type="entry name" value="SRR1"/>
    <property type="match status" value="1"/>
</dbReference>